<comment type="caution">
    <text evidence="2">The sequence shown here is derived from an EMBL/GenBank/DDBJ whole genome shotgun (WGS) entry which is preliminary data.</text>
</comment>
<dbReference type="EMBL" id="SJPS01000001">
    <property type="protein sequence ID" value="TWU30314.1"/>
    <property type="molecule type" value="Genomic_DNA"/>
</dbReference>
<gene>
    <name evidence="2" type="ORF">Pla144_11000</name>
</gene>
<proteinExistence type="predicted"/>
<evidence type="ECO:0000313" key="3">
    <source>
        <dbReference type="Proteomes" id="UP000318437"/>
    </source>
</evidence>
<dbReference type="AlphaFoldDB" id="A0A5C6D381"/>
<protein>
    <recommendedName>
        <fullName evidence="4">Zinc-finger domain-containing protein</fullName>
    </recommendedName>
</protein>
<evidence type="ECO:0000256" key="1">
    <source>
        <dbReference type="SAM" id="MobiDB-lite"/>
    </source>
</evidence>
<feature type="region of interest" description="Disordered" evidence="1">
    <location>
        <begin position="440"/>
        <end position="507"/>
    </location>
</feature>
<dbReference type="RefSeq" id="WP_146448438.1">
    <property type="nucleotide sequence ID" value="NZ_SJPS01000001.1"/>
</dbReference>
<accession>A0A5C6D381</accession>
<feature type="compositionally biased region" description="Basic and acidic residues" evidence="1">
    <location>
        <begin position="476"/>
        <end position="494"/>
    </location>
</feature>
<sequence length="507" mass="58310">MNNSSTNNDPQRLEQIVAYLDGELSPVDEALIQRQLAEDESFRREVQSMEQAWSILDALPGVTVDDKFSQTTMQMVVGAAKQDLTAQTVALPIQHRNQWLAKMLLFAATAALGWLVVQLVRENPNRTLLANLPEIEYIDIYSQFQDVAFLRALHVELGDTPWATELTDADLADRVLEYHAIATPTDREQWLTELEVEERVALRSRYNHFLAVSSAEQSHLRDLHASITNDNDSEQLIETLLAYQAWLNTLPASQQFELREMPADERVREIVNVQRREAANNWIDLSAEEVQQLRRVLLELRKQFMDSMSSQQRDRFEAAGVGGRWIAMTRQFPELRGRWRTSAGEVLSADKLSEFEALTVDEQEKQLLHWMRDVTMRDPRERGPGKRPRFDQVSQEELERFFAEELDATTRERLLAQPRDRMEQQLKYLYLRGEWPNYGENFSERDRLGPPGRERLGPGPPRRGEPGGFGPPRRGGPPEDRPGFGRPPRREGGPRPDGPPPRPDDDF</sequence>
<dbReference type="OrthoDB" id="268061at2"/>
<name>A0A5C6D381_9BACT</name>
<feature type="region of interest" description="Disordered" evidence="1">
    <location>
        <begin position="375"/>
        <end position="394"/>
    </location>
</feature>
<feature type="compositionally biased region" description="Basic and acidic residues" evidence="1">
    <location>
        <begin position="375"/>
        <end position="390"/>
    </location>
</feature>
<evidence type="ECO:0008006" key="4">
    <source>
        <dbReference type="Google" id="ProtNLM"/>
    </source>
</evidence>
<dbReference type="Proteomes" id="UP000318437">
    <property type="component" value="Unassembled WGS sequence"/>
</dbReference>
<evidence type="ECO:0000313" key="2">
    <source>
        <dbReference type="EMBL" id="TWU30314.1"/>
    </source>
</evidence>
<feature type="compositionally biased region" description="Basic and acidic residues" evidence="1">
    <location>
        <begin position="442"/>
        <end position="456"/>
    </location>
</feature>
<reference evidence="2 3" key="1">
    <citation type="submission" date="2019-02" db="EMBL/GenBank/DDBJ databases">
        <title>Deep-cultivation of Planctomycetes and their phenomic and genomic characterization uncovers novel biology.</title>
        <authorList>
            <person name="Wiegand S."/>
            <person name="Jogler M."/>
            <person name="Boedeker C."/>
            <person name="Pinto D."/>
            <person name="Vollmers J."/>
            <person name="Rivas-Marin E."/>
            <person name="Kohn T."/>
            <person name="Peeters S.H."/>
            <person name="Heuer A."/>
            <person name="Rast P."/>
            <person name="Oberbeckmann S."/>
            <person name="Bunk B."/>
            <person name="Jeske O."/>
            <person name="Meyerdierks A."/>
            <person name="Storesund J.E."/>
            <person name="Kallscheuer N."/>
            <person name="Luecker S."/>
            <person name="Lage O.M."/>
            <person name="Pohl T."/>
            <person name="Merkel B.J."/>
            <person name="Hornburger P."/>
            <person name="Mueller R.-W."/>
            <person name="Bruemmer F."/>
            <person name="Labrenz M."/>
            <person name="Spormann A.M."/>
            <person name="Op Den Camp H."/>
            <person name="Overmann J."/>
            <person name="Amann R."/>
            <person name="Jetten M.S.M."/>
            <person name="Mascher T."/>
            <person name="Medema M.H."/>
            <person name="Devos D.P."/>
            <person name="Kaster A.-K."/>
            <person name="Ovreas L."/>
            <person name="Rohde M."/>
            <person name="Galperin M.Y."/>
            <person name="Jogler C."/>
        </authorList>
    </citation>
    <scope>NUCLEOTIDE SEQUENCE [LARGE SCALE GENOMIC DNA]</scope>
    <source>
        <strain evidence="2 3">Pla144</strain>
    </source>
</reference>
<organism evidence="2 3">
    <name type="scientific">Bythopirellula polymerisocia</name>
    <dbReference type="NCBI Taxonomy" id="2528003"/>
    <lineage>
        <taxon>Bacteria</taxon>
        <taxon>Pseudomonadati</taxon>
        <taxon>Planctomycetota</taxon>
        <taxon>Planctomycetia</taxon>
        <taxon>Pirellulales</taxon>
        <taxon>Lacipirellulaceae</taxon>
        <taxon>Bythopirellula</taxon>
    </lineage>
</organism>
<keyword evidence="3" id="KW-1185">Reference proteome</keyword>